<dbReference type="InterPro" id="IPR027268">
    <property type="entry name" value="Peptidase_M4/M1_CTD_sf"/>
</dbReference>
<dbReference type="CDD" id="cd09604">
    <property type="entry name" value="M1_APN_like"/>
    <property type="match status" value="1"/>
</dbReference>
<dbReference type="STRING" id="1335309.GA0116948_101174"/>
<protein>
    <recommendedName>
        <fullName evidence="2">Peptidase M1 membrane alanine aminopeptidase domain-containing protein</fullName>
    </recommendedName>
</protein>
<dbReference type="Pfam" id="PF01433">
    <property type="entry name" value="Peptidase_M1"/>
    <property type="match status" value="1"/>
</dbReference>
<evidence type="ECO:0000256" key="1">
    <source>
        <dbReference type="SAM" id="SignalP"/>
    </source>
</evidence>
<proteinExistence type="predicted"/>
<keyword evidence="4" id="KW-1185">Reference proteome</keyword>
<dbReference type="InterPro" id="IPR014782">
    <property type="entry name" value="Peptidase_M1_dom"/>
</dbReference>
<dbReference type="GO" id="GO:0008237">
    <property type="term" value="F:metallopeptidase activity"/>
    <property type="evidence" value="ECO:0007669"/>
    <property type="project" value="InterPro"/>
</dbReference>
<dbReference type="SUPFAM" id="SSF55486">
    <property type="entry name" value="Metalloproteases ('zincins'), catalytic domain"/>
    <property type="match status" value="1"/>
</dbReference>
<accession>A0A1C3YZ90</accession>
<evidence type="ECO:0000259" key="2">
    <source>
        <dbReference type="Pfam" id="PF01433"/>
    </source>
</evidence>
<dbReference type="Gene3D" id="1.10.390.10">
    <property type="entry name" value="Neutral Protease Domain 2"/>
    <property type="match status" value="1"/>
</dbReference>
<dbReference type="Proteomes" id="UP000242818">
    <property type="component" value="Unassembled WGS sequence"/>
</dbReference>
<sequence>MIRKICCGAALLFSLGNAYAQGVYMPRNIKQAYAKGTRSPDGKPGKWYWQNTATYDIHITAAPPSQVIKGTETIVYHNQSRDTLKTLVIRLIDNIHKPQASRSNYAGKQTLSAGFTVDTFTLNGKAQAFNNDVGTVAPVRLGATPLLPGDSVQLYVTWHYELPLQSGREGMIDTTTQYLAYFYPRVAVYDDYNGWDMIEHTDRTEFYNDFNNYRLSVTVPRNYVVWSTGTLENAAAVLQPAVAERLRQSFTTDSVLHIATQQMVNDKAVTAQNDQNTWIWTAHNVSDLAVGISNTYIWDGASAVVDSATMRRASMQAAYRSTAEDFHHSVAFGQFALTWFSHHWPGVAYPFPKMTAFQGFADMEYPMMVNDGTVNDLRFAQLLQDHEMAHTYFPFYMGINETRYAYMDEGWATTLEYLIGIAEFGQQKADDFYKTFRVKRYISDNSTEEDMPIISMSNQVSGMGYGSNAYGKPSMAYLSLKDLLGDALFRKGLHAYMDRWHGKHPIPWDFFYSLNNATGQDLSWFWNNWFFSYNYIDLAVASVHTSAKQTVVVVHNTGGFAIPFDVILTNATGSTKTYHQTPAVWKANQQQATITLPTGQVKEVTLENGIYLDATPADNTWKP</sequence>
<dbReference type="GO" id="GO:0008270">
    <property type="term" value="F:zinc ion binding"/>
    <property type="evidence" value="ECO:0007669"/>
    <property type="project" value="InterPro"/>
</dbReference>
<organism evidence="3 4">
    <name type="scientific">Chitinophaga costaii</name>
    <dbReference type="NCBI Taxonomy" id="1335309"/>
    <lineage>
        <taxon>Bacteria</taxon>
        <taxon>Pseudomonadati</taxon>
        <taxon>Bacteroidota</taxon>
        <taxon>Chitinophagia</taxon>
        <taxon>Chitinophagales</taxon>
        <taxon>Chitinophagaceae</taxon>
        <taxon>Chitinophaga</taxon>
    </lineage>
</organism>
<dbReference type="RefSeq" id="WP_170876061.1">
    <property type="nucleotide sequence ID" value="NZ_FMAR01000001.1"/>
</dbReference>
<dbReference type="AlphaFoldDB" id="A0A1C3YZ90"/>
<name>A0A1C3YZ90_9BACT</name>
<reference evidence="3 4" key="1">
    <citation type="submission" date="2016-08" db="EMBL/GenBank/DDBJ databases">
        <authorList>
            <person name="Seilhamer J.J."/>
        </authorList>
    </citation>
    <scope>NUCLEOTIDE SEQUENCE [LARGE SCALE GENOMIC DNA]</scope>
    <source>
        <strain evidence="3 4">A37T2</strain>
    </source>
</reference>
<keyword evidence="1" id="KW-0732">Signal</keyword>
<dbReference type="EMBL" id="FMAR01000001">
    <property type="protein sequence ID" value="SCB75467.1"/>
    <property type="molecule type" value="Genomic_DNA"/>
</dbReference>
<feature type="signal peptide" evidence="1">
    <location>
        <begin position="1"/>
        <end position="20"/>
    </location>
</feature>
<feature type="domain" description="Peptidase M1 membrane alanine aminopeptidase" evidence="2">
    <location>
        <begin position="381"/>
        <end position="529"/>
    </location>
</feature>
<feature type="chain" id="PRO_5008687856" description="Peptidase M1 membrane alanine aminopeptidase domain-containing protein" evidence="1">
    <location>
        <begin position="21"/>
        <end position="623"/>
    </location>
</feature>
<evidence type="ECO:0000313" key="4">
    <source>
        <dbReference type="Proteomes" id="UP000242818"/>
    </source>
</evidence>
<evidence type="ECO:0000313" key="3">
    <source>
        <dbReference type="EMBL" id="SCB75467.1"/>
    </source>
</evidence>
<gene>
    <name evidence="3" type="ORF">GA0116948_101174</name>
</gene>